<accession>A0A8H3CVY5</accession>
<dbReference type="Proteomes" id="UP000663850">
    <property type="component" value="Unassembled WGS sequence"/>
</dbReference>
<reference evidence="1" key="1">
    <citation type="submission" date="2021-01" db="EMBL/GenBank/DDBJ databases">
        <authorList>
            <person name="Kaushik A."/>
        </authorList>
    </citation>
    <scope>NUCLEOTIDE SEQUENCE</scope>
    <source>
        <strain evidence="2">AG5</strain>
        <strain evidence="1">Type strain: AG8-Rh-89/</strain>
    </source>
</reference>
<sequence>MEHGLSIDKLLWRTGQRYNRRLFAIKRHHRIATLMARHRIQLQQQQFPASAAQLDIRLALRLLDICESTAKKHERNRRVFLFRIDEINDGRLTYLSLP</sequence>
<dbReference type="EMBL" id="CAJMWZ010005034">
    <property type="protein sequence ID" value="CAE6499664.1"/>
    <property type="molecule type" value="Genomic_DNA"/>
</dbReference>
<gene>
    <name evidence="2" type="ORF">RDB_LOCUS138889</name>
    <name evidence="1" type="ORF">RDB_LOCUS93804</name>
</gene>
<protein>
    <submittedName>
        <fullName evidence="1">Uncharacterized protein</fullName>
    </submittedName>
</protein>
<comment type="caution">
    <text evidence="1">The sequence shown here is derived from an EMBL/GenBank/DDBJ whole genome shotgun (WGS) entry which is preliminary data.</text>
</comment>
<name>A0A8H3CVY5_9AGAM</name>
<evidence type="ECO:0000313" key="1">
    <source>
        <dbReference type="EMBL" id="CAE6499664.1"/>
    </source>
</evidence>
<organism evidence="1 3">
    <name type="scientific">Rhizoctonia solani</name>
    <dbReference type="NCBI Taxonomy" id="456999"/>
    <lineage>
        <taxon>Eukaryota</taxon>
        <taxon>Fungi</taxon>
        <taxon>Dikarya</taxon>
        <taxon>Basidiomycota</taxon>
        <taxon>Agaricomycotina</taxon>
        <taxon>Agaricomycetes</taxon>
        <taxon>Cantharellales</taxon>
        <taxon>Ceratobasidiaceae</taxon>
        <taxon>Rhizoctonia</taxon>
    </lineage>
</organism>
<evidence type="ECO:0000313" key="3">
    <source>
        <dbReference type="Proteomes" id="UP000663850"/>
    </source>
</evidence>
<proteinExistence type="predicted"/>
<evidence type="ECO:0000313" key="2">
    <source>
        <dbReference type="EMBL" id="CAE7201200.1"/>
    </source>
</evidence>
<dbReference type="AlphaFoldDB" id="A0A8H3CVY5"/>
<dbReference type="Proteomes" id="UP000663827">
    <property type="component" value="Unassembled WGS sequence"/>
</dbReference>
<dbReference type="EMBL" id="CAJNJQ010003572">
    <property type="protein sequence ID" value="CAE7201200.1"/>
    <property type="molecule type" value="Genomic_DNA"/>
</dbReference>